<sequence>MNALLEDNLLFDVQALEKKLSSKILFGTWIALTGEKYFQVEAMCQESLRHNAAQFLCLGLFGDKFEFVFVPLLENLKESVSTSDSGEAADFLEMFVLALFESHQGHLAGKLGRTLLDGILKLSGRNISPYGVRAMTYLHAKQSRPQVICSGTQ</sequence>
<dbReference type="EMBL" id="MU826827">
    <property type="protein sequence ID" value="KAJ7374856.1"/>
    <property type="molecule type" value="Genomic_DNA"/>
</dbReference>
<proteinExistence type="predicted"/>
<accession>A0A9W9Z4J5</accession>
<dbReference type="AlphaFoldDB" id="A0A9W9Z4J5"/>
<keyword evidence="2" id="KW-1185">Reference proteome</keyword>
<evidence type="ECO:0000313" key="1">
    <source>
        <dbReference type="EMBL" id="KAJ7374856.1"/>
    </source>
</evidence>
<organism evidence="1 2">
    <name type="scientific">Desmophyllum pertusum</name>
    <dbReference type="NCBI Taxonomy" id="174260"/>
    <lineage>
        <taxon>Eukaryota</taxon>
        <taxon>Metazoa</taxon>
        <taxon>Cnidaria</taxon>
        <taxon>Anthozoa</taxon>
        <taxon>Hexacorallia</taxon>
        <taxon>Scleractinia</taxon>
        <taxon>Caryophylliina</taxon>
        <taxon>Caryophylliidae</taxon>
        <taxon>Desmophyllum</taxon>
    </lineage>
</organism>
<evidence type="ECO:0000313" key="2">
    <source>
        <dbReference type="Proteomes" id="UP001163046"/>
    </source>
</evidence>
<protein>
    <submittedName>
        <fullName evidence="1">Uncharacterized protein</fullName>
    </submittedName>
</protein>
<dbReference type="Proteomes" id="UP001163046">
    <property type="component" value="Unassembled WGS sequence"/>
</dbReference>
<name>A0A9W9Z4J5_9CNID</name>
<reference evidence="1" key="1">
    <citation type="submission" date="2023-01" db="EMBL/GenBank/DDBJ databases">
        <title>Genome assembly of the deep-sea coral Lophelia pertusa.</title>
        <authorList>
            <person name="Herrera S."/>
            <person name="Cordes E."/>
        </authorList>
    </citation>
    <scope>NUCLEOTIDE SEQUENCE</scope>
    <source>
        <strain evidence="1">USNM1676648</strain>
        <tissue evidence="1">Polyp</tissue>
    </source>
</reference>
<comment type="caution">
    <text evidence="1">The sequence shown here is derived from an EMBL/GenBank/DDBJ whole genome shotgun (WGS) entry which is preliminary data.</text>
</comment>
<dbReference type="OrthoDB" id="10034282at2759"/>
<gene>
    <name evidence="1" type="ORF">OS493_005209</name>
</gene>